<dbReference type="RefSeq" id="WP_377926898.1">
    <property type="nucleotide sequence ID" value="NZ_JBHUEM010000003.1"/>
</dbReference>
<evidence type="ECO:0000313" key="3">
    <source>
        <dbReference type="Proteomes" id="UP001597214"/>
    </source>
</evidence>
<organism evidence="2 3">
    <name type="scientific">Bacillus salitolerans</name>
    <dbReference type="NCBI Taxonomy" id="1437434"/>
    <lineage>
        <taxon>Bacteria</taxon>
        <taxon>Bacillati</taxon>
        <taxon>Bacillota</taxon>
        <taxon>Bacilli</taxon>
        <taxon>Bacillales</taxon>
        <taxon>Bacillaceae</taxon>
        <taxon>Bacillus</taxon>
    </lineage>
</organism>
<proteinExistence type="predicted"/>
<keyword evidence="3" id="KW-1185">Reference proteome</keyword>
<sequence>MKILQKVVVKQVLTEKSKLELSEKLNEKKLQLQKEHEQLRFERKKLESTTSYPSPAARIYEKEMKQRLEKIKNIDFQIQQLHMLPLGSELKEKEVQAMVDVNVGDNWVDLDKTIIIKEGKVIEIR</sequence>
<dbReference type="Pfam" id="PF11068">
    <property type="entry name" value="YlqD"/>
    <property type="match status" value="1"/>
</dbReference>
<name>A0ABW4LMQ8_9BACI</name>
<dbReference type="InterPro" id="IPR021297">
    <property type="entry name" value="YlqD"/>
</dbReference>
<evidence type="ECO:0000313" key="2">
    <source>
        <dbReference type="EMBL" id="MFD1735792.1"/>
    </source>
</evidence>
<dbReference type="Proteomes" id="UP001597214">
    <property type="component" value="Unassembled WGS sequence"/>
</dbReference>
<dbReference type="EMBL" id="JBHUEM010000003">
    <property type="protein sequence ID" value="MFD1735792.1"/>
    <property type="molecule type" value="Genomic_DNA"/>
</dbReference>
<comment type="caution">
    <text evidence="2">The sequence shown here is derived from an EMBL/GenBank/DDBJ whole genome shotgun (WGS) entry which is preliminary data.</text>
</comment>
<reference evidence="3" key="1">
    <citation type="journal article" date="2019" name="Int. J. Syst. Evol. Microbiol.">
        <title>The Global Catalogue of Microorganisms (GCM) 10K type strain sequencing project: providing services to taxonomists for standard genome sequencing and annotation.</title>
        <authorList>
            <consortium name="The Broad Institute Genomics Platform"/>
            <consortium name="The Broad Institute Genome Sequencing Center for Infectious Disease"/>
            <person name="Wu L."/>
            <person name="Ma J."/>
        </authorList>
    </citation>
    <scope>NUCLEOTIDE SEQUENCE [LARGE SCALE GENOMIC DNA]</scope>
    <source>
        <strain evidence="3">CCUG 49339</strain>
    </source>
</reference>
<accession>A0ABW4LMQ8</accession>
<gene>
    <name evidence="2" type="ORF">ACFSCX_04355</name>
</gene>
<dbReference type="Gene3D" id="6.10.140.1110">
    <property type="match status" value="1"/>
</dbReference>
<feature type="coiled-coil region" evidence="1">
    <location>
        <begin position="18"/>
        <end position="49"/>
    </location>
</feature>
<evidence type="ECO:0000256" key="1">
    <source>
        <dbReference type="SAM" id="Coils"/>
    </source>
</evidence>
<protein>
    <submittedName>
        <fullName evidence="2">YlqD family protein</fullName>
    </submittedName>
</protein>
<keyword evidence="1" id="KW-0175">Coiled coil</keyword>